<protein>
    <submittedName>
        <fullName evidence="4">Uncharacterized protein LOC136079478</fullName>
    </submittedName>
</protein>
<dbReference type="GeneID" id="136079478"/>
<evidence type="ECO:0000259" key="2">
    <source>
        <dbReference type="PROSITE" id="PS51253"/>
    </source>
</evidence>
<dbReference type="InterPro" id="IPR006600">
    <property type="entry name" value="HTH_CenpB_DNA-bd_dom"/>
</dbReference>
<gene>
    <name evidence="4" type="primary">LOC136079478</name>
</gene>
<keyword evidence="3" id="KW-1185">Reference proteome</keyword>
<dbReference type="Gene3D" id="1.10.10.60">
    <property type="entry name" value="Homeodomain-like"/>
    <property type="match status" value="1"/>
</dbReference>
<evidence type="ECO:0000313" key="4">
    <source>
        <dbReference type="RefSeq" id="XP_065651289.1"/>
    </source>
</evidence>
<keyword evidence="1" id="KW-0238">DNA-binding</keyword>
<sequence>MSYLKASKVFNVPRSTLERKVKCNNHPVQEFTSLPLGRKPIFSSKFESDLVDYIVEMETRLFGLTSLDVRRLAFQLAKINGIPNRFNSAKERAGKDWLVSFLRRHSHLSIRTPESTFIARATAFNKVNVGKFFDLLEREIDQKKFKPHQIFNMDEKGITIVQSNNAKIIALKGKKTSWHSFFS</sequence>
<organism evidence="3 4">
    <name type="scientific">Hydra vulgaris</name>
    <name type="common">Hydra</name>
    <name type="synonym">Hydra attenuata</name>
    <dbReference type="NCBI Taxonomy" id="6087"/>
    <lineage>
        <taxon>Eukaryota</taxon>
        <taxon>Metazoa</taxon>
        <taxon>Cnidaria</taxon>
        <taxon>Hydrozoa</taxon>
        <taxon>Hydroidolina</taxon>
        <taxon>Anthoathecata</taxon>
        <taxon>Aplanulata</taxon>
        <taxon>Hydridae</taxon>
        <taxon>Hydra</taxon>
    </lineage>
</organism>
<feature type="domain" description="HTH CENPB-type" evidence="2">
    <location>
        <begin position="34"/>
        <end position="111"/>
    </location>
</feature>
<reference evidence="4" key="1">
    <citation type="submission" date="2025-08" db="UniProtKB">
        <authorList>
            <consortium name="RefSeq"/>
        </authorList>
    </citation>
    <scope>IDENTIFICATION</scope>
</reference>
<evidence type="ECO:0000256" key="1">
    <source>
        <dbReference type="ARBA" id="ARBA00023125"/>
    </source>
</evidence>
<evidence type="ECO:0000313" key="3">
    <source>
        <dbReference type="Proteomes" id="UP001652625"/>
    </source>
</evidence>
<accession>A0ABM4BQ73</accession>
<dbReference type="Proteomes" id="UP001652625">
    <property type="component" value="Chromosome 04"/>
</dbReference>
<proteinExistence type="predicted"/>
<dbReference type="RefSeq" id="XP_065651289.1">
    <property type="nucleotide sequence ID" value="XM_065795217.1"/>
</dbReference>
<dbReference type="PROSITE" id="PS51253">
    <property type="entry name" value="HTH_CENPB"/>
    <property type="match status" value="1"/>
</dbReference>
<name>A0ABM4BQ73_HYDVU</name>